<accession>A0A656Z976</accession>
<dbReference type="Pfam" id="PF20660">
    <property type="entry name" value="DUF6812"/>
    <property type="match status" value="1"/>
</dbReference>
<reference evidence="1 2" key="1">
    <citation type="journal article" date="2016" name="ISME J.">
        <title>Integrated multi-omics analyses reveal the biochemical mechanisms and phylogenetic relevance of anaerobic androgen biodegradation in the environment.</title>
        <authorList>
            <person name="Yang F.C."/>
            <person name="Chen Y.L."/>
            <person name="Tang S.L."/>
            <person name="Yu C.P."/>
            <person name="Wang P.H."/>
            <person name="Ismail W."/>
            <person name="Wang C.H."/>
            <person name="Ding J.Y."/>
            <person name="Yang C.Y."/>
            <person name="Yang C.Y."/>
            <person name="Chiang Y.R."/>
        </authorList>
    </citation>
    <scope>NUCLEOTIDE SEQUENCE [LARGE SCALE GENOMIC DNA]</scope>
    <source>
        <strain evidence="1 2">DSM 13999</strain>
    </source>
</reference>
<evidence type="ECO:0000313" key="1">
    <source>
        <dbReference type="EMBL" id="KYC28866.1"/>
    </source>
</evidence>
<name>A0A656Z976_9PROT</name>
<dbReference type="RefSeq" id="WP_067171299.1">
    <property type="nucleotide sequence ID" value="NZ_LFZK01000003.1"/>
</dbReference>
<organism evidence="1 2">
    <name type="scientific">Sterolibacterium denitrificans</name>
    <dbReference type="NCBI Taxonomy" id="157592"/>
    <lineage>
        <taxon>Bacteria</taxon>
        <taxon>Pseudomonadati</taxon>
        <taxon>Pseudomonadota</taxon>
        <taxon>Betaproteobacteria</taxon>
        <taxon>Nitrosomonadales</taxon>
        <taxon>Sterolibacteriaceae</taxon>
        <taxon>Sterolibacterium</taxon>
    </lineage>
</organism>
<dbReference type="EMBL" id="LFZK01000003">
    <property type="protein sequence ID" value="KYC28866.1"/>
    <property type="molecule type" value="Genomic_DNA"/>
</dbReference>
<dbReference type="InterPro" id="IPR049210">
    <property type="entry name" value="DUF6812"/>
</dbReference>
<dbReference type="OrthoDB" id="8566290at2"/>
<sequence>MTANTNLQTRAKVSILTGSYQIKGYVELINGARITDLMNGSKEFIAVTEAEVYEVGGNLRHVLSTPFLNVCRNHIQIIAPL</sequence>
<keyword evidence="2" id="KW-1185">Reference proteome</keyword>
<protein>
    <submittedName>
        <fullName evidence="1">Uncharacterized protein</fullName>
    </submittedName>
</protein>
<gene>
    <name evidence="1" type="ORF">ACY05_04115</name>
</gene>
<dbReference type="AlphaFoldDB" id="A0A656Z976"/>
<evidence type="ECO:0000313" key="2">
    <source>
        <dbReference type="Proteomes" id="UP000243416"/>
    </source>
</evidence>
<dbReference type="Proteomes" id="UP000243416">
    <property type="component" value="Unassembled WGS sequence"/>
</dbReference>
<comment type="caution">
    <text evidence="1">The sequence shown here is derived from an EMBL/GenBank/DDBJ whole genome shotgun (WGS) entry which is preliminary data.</text>
</comment>
<proteinExistence type="predicted"/>